<dbReference type="AlphaFoldDB" id="A0A0F9V313"/>
<evidence type="ECO:0000256" key="1">
    <source>
        <dbReference type="SAM" id="MobiDB-lite"/>
    </source>
</evidence>
<keyword evidence="2" id="KW-1133">Transmembrane helix</keyword>
<reference evidence="3" key="1">
    <citation type="journal article" date="2015" name="Nature">
        <title>Complex archaea that bridge the gap between prokaryotes and eukaryotes.</title>
        <authorList>
            <person name="Spang A."/>
            <person name="Saw J.H."/>
            <person name="Jorgensen S.L."/>
            <person name="Zaremba-Niedzwiedzka K."/>
            <person name="Martijn J."/>
            <person name="Lind A.E."/>
            <person name="van Eijk R."/>
            <person name="Schleper C."/>
            <person name="Guy L."/>
            <person name="Ettema T.J."/>
        </authorList>
    </citation>
    <scope>NUCLEOTIDE SEQUENCE</scope>
</reference>
<dbReference type="EMBL" id="LAZR01000463">
    <property type="protein sequence ID" value="KKN67891.1"/>
    <property type="molecule type" value="Genomic_DNA"/>
</dbReference>
<proteinExistence type="predicted"/>
<accession>A0A0F9V313</accession>
<sequence>MENIVWKIRTWIYVVAIAVFCTVTICRSANAFWPPPQVADHIDRPEVFWPPDMVPHPMPPDNKDDRPEIDPNDYCSGD</sequence>
<organism evidence="3">
    <name type="scientific">marine sediment metagenome</name>
    <dbReference type="NCBI Taxonomy" id="412755"/>
    <lineage>
        <taxon>unclassified sequences</taxon>
        <taxon>metagenomes</taxon>
        <taxon>ecological metagenomes</taxon>
    </lineage>
</organism>
<evidence type="ECO:0000256" key="2">
    <source>
        <dbReference type="SAM" id="Phobius"/>
    </source>
</evidence>
<feature type="region of interest" description="Disordered" evidence="1">
    <location>
        <begin position="53"/>
        <end position="78"/>
    </location>
</feature>
<keyword evidence="2" id="KW-0472">Membrane</keyword>
<keyword evidence="2" id="KW-0812">Transmembrane</keyword>
<evidence type="ECO:0000313" key="3">
    <source>
        <dbReference type="EMBL" id="KKN67891.1"/>
    </source>
</evidence>
<comment type="caution">
    <text evidence="3">The sequence shown here is derived from an EMBL/GenBank/DDBJ whole genome shotgun (WGS) entry which is preliminary data.</text>
</comment>
<gene>
    <name evidence="3" type="ORF">LCGC14_0456780</name>
</gene>
<protein>
    <submittedName>
        <fullName evidence="3">Uncharacterized protein</fullName>
    </submittedName>
</protein>
<feature type="transmembrane region" description="Helical" evidence="2">
    <location>
        <begin position="12"/>
        <end position="33"/>
    </location>
</feature>
<name>A0A0F9V313_9ZZZZ</name>